<dbReference type="Proteomes" id="UP000054078">
    <property type="component" value="Unassembled WGS sequence"/>
</dbReference>
<comment type="caution">
    <text evidence="2">The sequence shown here is derived from an EMBL/GenBank/DDBJ whole genome shotgun (WGS) entry which is preliminary data.</text>
</comment>
<keyword evidence="1" id="KW-0472">Membrane</keyword>
<feature type="transmembrane region" description="Helical" evidence="1">
    <location>
        <begin position="18"/>
        <end position="40"/>
    </location>
</feature>
<dbReference type="EMBL" id="LOJF01000001">
    <property type="protein sequence ID" value="KUH58894.1"/>
    <property type="molecule type" value="Genomic_DNA"/>
</dbReference>
<evidence type="ECO:0000313" key="3">
    <source>
        <dbReference type="Proteomes" id="UP000054078"/>
    </source>
</evidence>
<keyword evidence="1" id="KW-0812">Transmembrane</keyword>
<gene>
    <name evidence="2" type="ORF">AUL39_00655</name>
</gene>
<protein>
    <submittedName>
        <fullName evidence="2">Uncharacterized protein</fullName>
    </submittedName>
</protein>
<evidence type="ECO:0000256" key="1">
    <source>
        <dbReference type="SAM" id="Phobius"/>
    </source>
</evidence>
<accession>A0A100YWC2</accession>
<name>A0A100YWC2_TRASO</name>
<sequence>MVPFLLAKGTRVMKRLKLLLVLQGFAGLRNLAGLNMIFLMTLDIELFLYIQRQVILVLSFRVRMVWQREAPLDSTKTL</sequence>
<keyword evidence="1" id="KW-1133">Transmembrane helix</keyword>
<evidence type="ECO:0000313" key="2">
    <source>
        <dbReference type="EMBL" id="KUH58894.1"/>
    </source>
</evidence>
<proteinExistence type="predicted"/>
<keyword evidence="3" id="KW-1185">Reference proteome</keyword>
<reference evidence="2 3" key="1">
    <citation type="submission" date="2015-12" db="EMBL/GenBank/DDBJ databases">
        <title>Draft Genome Sequence of Olsenella scatoligenes SK9K4T; a Producer of 3-Methylindole- (skatole) and 4-Methylphenol- (p-cresol) Isolated from Pig Feces.</title>
        <authorList>
            <person name="Li X."/>
            <person name="Borg B."/>
            <person name="Canibe N."/>
        </authorList>
    </citation>
    <scope>NUCLEOTIDE SEQUENCE [LARGE SCALE GENOMIC DNA]</scope>
    <source>
        <strain evidence="2 3">SK9K4</strain>
    </source>
</reference>
<dbReference type="AlphaFoldDB" id="A0A100YWC2"/>
<organism evidence="2 3">
    <name type="scientific">Tractidigestivibacter scatoligenes</name>
    <name type="common">Olsenella scatoligenes</name>
    <dbReference type="NCBI Taxonomy" id="1299998"/>
    <lineage>
        <taxon>Bacteria</taxon>
        <taxon>Bacillati</taxon>
        <taxon>Actinomycetota</taxon>
        <taxon>Coriobacteriia</taxon>
        <taxon>Coriobacteriales</taxon>
        <taxon>Atopobiaceae</taxon>
        <taxon>Tractidigestivibacter</taxon>
    </lineage>
</organism>